<sequence length="217" mass="24481">MYLYYRTFAFFYSSRMKTKILSKLKTKYSNLEFGEKAFDGVADYLSKTVTEESQIEAAIAGVEPLLKAFQGDVDKIRTEKSELQKQYDELKAKQDKGGDPEKKEEPKPDDMKAMIAAAVAEAVKPFQEKIQSYEKDKADTDRNTFISSEAKRLGIDESDLKYLNVPAELDNAGITSHLTAYKQHMVDKGIPERGGFPQNKGEITQEQAKEIADSLLI</sequence>
<reference evidence="2 3" key="1">
    <citation type="submission" date="2018-08" db="EMBL/GenBank/DDBJ databases">
        <title>A genome reference for cultivated species of the human gut microbiota.</title>
        <authorList>
            <person name="Zou Y."/>
            <person name="Xue W."/>
            <person name="Luo G."/>
        </authorList>
    </citation>
    <scope>NUCLEOTIDE SEQUENCE [LARGE SCALE GENOMIC DNA]</scope>
    <source>
        <strain evidence="2 3">AF14-6AC</strain>
    </source>
</reference>
<evidence type="ECO:0000313" key="2">
    <source>
        <dbReference type="EMBL" id="RGV25772.1"/>
    </source>
</evidence>
<dbReference type="EMBL" id="QRYW01000021">
    <property type="protein sequence ID" value="RGV25772.1"/>
    <property type="molecule type" value="Genomic_DNA"/>
</dbReference>
<feature type="region of interest" description="Disordered" evidence="1">
    <location>
        <begin position="89"/>
        <end position="109"/>
    </location>
</feature>
<organism evidence="2 3">
    <name type="scientific">Odoribacter splanchnicus</name>
    <dbReference type="NCBI Taxonomy" id="28118"/>
    <lineage>
        <taxon>Bacteria</taxon>
        <taxon>Pseudomonadati</taxon>
        <taxon>Bacteroidota</taxon>
        <taxon>Bacteroidia</taxon>
        <taxon>Bacteroidales</taxon>
        <taxon>Odoribacteraceae</taxon>
        <taxon>Odoribacter</taxon>
    </lineage>
</organism>
<proteinExistence type="predicted"/>
<accession>A0A412WEY2</accession>
<protein>
    <submittedName>
        <fullName evidence="2">Uncharacterized protein</fullName>
    </submittedName>
</protein>
<comment type="caution">
    <text evidence="2">The sequence shown here is derived from an EMBL/GenBank/DDBJ whole genome shotgun (WGS) entry which is preliminary data.</text>
</comment>
<gene>
    <name evidence="2" type="ORF">DWW24_10965</name>
</gene>
<name>A0A412WEY2_9BACT</name>
<evidence type="ECO:0000313" key="3">
    <source>
        <dbReference type="Proteomes" id="UP000283426"/>
    </source>
</evidence>
<dbReference type="AlphaFoldDB" id="A0A412WEY2"/>
<evidence type="ECO:0000256" key="1">
    <source>
        <dbReference type="SAM" id="MobiDB-lite"/>
    </source>
</evidence>
<dbReference type="Proteomes" id="UP000283426">
    <property type="component" value="Unassembled WGS sequence"/>
</dbReference>